<dbReference type="AlphaFoldDB" id="A0A1A7BGU8"/>
<dbReference type="InterPro" id="IPR019301">
    <property type="entry name" value="Flagellar_prot_FlgJ_N"/>
</dbReference>
<feature type="domain" description="Flagellar protein FlgJ N-terminal" evidence="1">
    <location>
        <begin position="31"/>
        <end position="78"/>
    </location>
</feature>
<name>A0A1A7BGU8_9SPHN</name>
<sequence>MRPEALSPERAELRQAAEGFEAIMIRKMLASARAASLAAETPLTGGGMQQFQTMRDEHFADIAAASGAFGFARSIEAQLAQYLPDRGDG</sequence>
<dbReference type="Proteomes" id="UP000092484">
    <property type="component" value="Unassembled WGS sequence"/>
</dbReference>
<keyword evidence="2" id="KW-0966">Cell projection</keyword>
<dbReference type="Pfam" id="PF10135">
    <property type="entry name" value="Rod-binding"/>
    <property type="match status" value="1"/>
</dbReference>
<protein>
    <submittedName>
        <fullName evidence="2">Flagellar protein FlgJ-like protein</fullName>
    </submittedName>
</protein>
<gene>
    <name evidence="2" type="ORF">I603_1349</name>
</gene>
<evidence type="ECO:0000313" key="2">
    <source>
        <dbReference type="EMBL" id="OBV10941.1"/>
    </source>
</evidence>
<dbReference type="EMBL" id="LZYB01000003">
    <property type="protein sequence ID" value="OBV10941.1"/>
    <property type="molecule type" value="Genomic_DNA"/>
</dbReference>
<evidence type="ECO:0000313" key="3">
    <source>
        <dbReference type="Proteomes" id="UP000092484"/>
    </source>
</evidence>
<organism evidence="2 3">
    <name type="scientific">Erythrobacter dokdonensis DSW-74</name>
    <dbReference type="NCBI Taxonomy" id="1300349"/>
    <lineage>
        <taxon>Bacteria</taxon>
        <taxon>Pseudomonadati</taxon>
        <taxon>Pseudomonadota</taxon>
        <taxon>Alphaproteobacteria</taxon>
        <taxon>Sphingomonadales</taxon>
        <taxon>Erythrobacteraceae</taxon>
        <taxon>Erythrobacter/Porphyrobacter group</taxon>
        <taxon>Erythrobacter</taxon>
    </lineage>
</organism>
<dbReference type="STRING" id="1300349.I603_1349"/>
<comment type="caution">
    <text evidence="2">The sequence shown here is derived from an EMBL/GenBank/DDBJ whole genome shotgun (WGS) entry which is preliminary data.</text>
</comment>
<keyword evidence="2" id="KW-0969">Cilium</keyword>
<reference evidence="2 3" key="1">
    <citation type="submission" date="2016-06" db="EMBL/GenBank/DDBJ databases">
        <title>Genome sequence of Porphyrobacter dokdonensis DSW-74.</title>
        <authorList>
            <person name="Kim J.F."/>
            <person name="Song J.Y."/>
        </authorList>
    </citation>
    <scope>NUCLEOTIDE SEQUENCE [LARGE SCALE GENOMIC DNA]</scope>
    <source>
        <strain evidence="2 3">DSW-74</strain>
    </source>
</reference>
<keyword evidence="2" id="KW-0282">Flagellum</keyword>
<keyword evidence="3" id="KW-1185">Reference proteome</keyword>
<proteinExistence type="predicted"/>
<evidence type="ECO:0000259" key="1">
    <source>
        <dbReference type="Pfam" id="PF10135"/>
    </source>
</evidence>
<accession>A0A1A7BGU8</accession>
<dbReference type="PATRIC" id="fig|1300349.4.peg.1345"/>